<dbReference type="SUPFAM" id="SSF46565">
    <property type="entry name" value="Chaperone J-domain"/>
    <property type="match status" value="1"/>
</dbReference>
<dbReference type="SMART" id="SM00271">
    <property type="entry name" value="DnaJ"/>
    <property type="match status" value="1"/>
</dbReference>
<sequence>MDYKLAFKILEIEISDVDYKDISLEYLKKKYHKLALQNHPDKNGNTTESTEKFKQINEAYEYLKNELMHLNNDNLNNDNDTERVFESSTLYMDILQIFMKKIFQGKYNDIISKIIIDIVNSNYAKISFKIFEDLDKESVLRIFTFLSKYRYTLHLSQQVIERVREILLQKYDNVLVYKLNPGINDLLNNNIYKLYVEEQLYLVPLWYNEIYFDASGFEILVICEPELSENIKIDDDNNIFIEININLCNQLPELIKNDNNIDIPIGEKLFSIPICNLYMKKEQHYRIKNQGLTKIKNDMYDISEKGDIIVKITLV</sequence>
<dbReference type="GO" id="GO:0051087">
    <property type="term" value="F:protein-folding chaperone binding"/>
    <property type="evidence" value="ECO:0007669"/>
    <property type="project" value="TreeGrafter"/>
</dbReference>
<dbReference type="AlphaFoldDB" id="A0A6C0ERP7"/>
<proteinExistence type="predicted"/>
<dbReference type="Pfam" id="PF00226">
    <property type="entry name" value="DnaJ"/>
    <property type="match status" value="1"/>
</dbReference>
<reference evidence="2" key="1">
    <citation type="journal article" date="2020" name="Nature">
        <title>Giant virus diversity and host interactions through global metagenomics.</title>
        <authorList>
            <person name="Schulz F."/>
            <person name="Roux S."/>
            <person name="Paez-Espino D."/>
            <person name="Jungbluth S."/>
            <person name="Walsh D.A."/>
            <person name="Denef V.J."/>
            <person name="McMahon K.D."/>
            <person name="Konstantinidis K.T."/>
            <person name="Eloe-Fadrosh E.A."/>
            <person name="Kyrpides N.C."/>
            <person name="Woyke T."/>
        </authorList>
    </citation>
    <scope>NUCLEOTIDE SEQUENCE</scope>
    <source>
        <strain evidence="2">GVMAG-M-3300009155-2</strain>
    </source>
</reference>
<dbReference type="GO" id="GO:0051082">
    <property type="term" value="F:unfolded protein binding"/>
    <property type="evidence" value="ECO:0007669"/>
    <property type="project" value="TreeGrafter"/>
</dbReference>
<organism evidence="2">
    <name type="scientific">viral metagenome</name>
    <dbReference type="NCBI Taxonomy" id="1070528"/>
    <lineage>
        <taxon>unclassified sequences</taxon>
        <taxon>metagenomes</taxon>
        <taxon>organismal metagenomes</taxon>
    </lineage>
</organism>
<evidence type="ECO:0000259" key="1">
    <source>
        <dbReference type="PROSITE" id="PS50076"/>
    </source>
</evidence>
<accession>A0A6C0ERP7</accession>
<dbReference type="CDD" id="cd06257">
    <property type="entry name" value="DnaJ"/>
    <property type="match status" value="1"/>
</dbReference>
<name>A0A6C0ERP7_9ZZZZ</name>
<dbReference type="PANTHER" id="PTHR43948">
    <property type="entry name" value="DNAJ HOMOLOG SUBFAMILY B"/>
    <property type="match status" value="1"/>
</dbReference>
<dbReference type="PRINTS" id="PR00625">
    <property type="entry name" value="JDOMAIN"/>
</dbReference>
<evidence type="ECO:0000313" key="2">
    <source>
        <dbReference type="EMBL" id="QHT31009.1"/>
    </source>
</evidence>
<feature type="domain" description="J" evidence="1">
    <location>
        <begin position="5"/>
        <end position="76"/>
    </location>
</feature>
<dbReference type="PROSITE" id="PS50076">
    <property type="entry name" value="DNAJ_2"/>
    <property type="match status" value="1"/>
</dbReference>
<dbReference type="GO" id="GO:0044183">
    <property type="term" value="F:protein folding chaperone"/>
    <property type="evidence" value="ECO:0007669"/>
    <property type="project" value="TreeGrafter"/>
</dbReference>
<protein>
    <recommendedName>
        <fullName evidence="1">J domain-containing protein</fullName>
    </recommendedName>
</protein>
<dbReference type="Gene3D" id="1.10.287.110">
    <property type="entry name" value="DnaJ domain"/>
    <property type="match status" value="1"/>
</dbReference>
<dbReference type="EMBL" id="MN738915">
    <property type="protein sequence ID" value="QHT31009.1"/>
    <property type="molecule type" value="Genomic_DNA"/>
</dbReference>
<dbReference type="GO" id="GO:0005737">
    <property type="term" value="C:cytoplasm"/>
    <property type="evidence" value="ECO:0007669"/>
    <property type="project" value="TreeGrafter"/>
</dbReference>
<dbReference type="PANTHER" id="PTHR43948:SF10">
    <property type="entry name" value="MRJ, ISOFORM E"/>
    <property type="match status" value="1"/>
</dbReference>
<dbReference type="InterPro" id="IPR036869">
    <property type="entry name" value="J_dom_sf"/>
</dbReference>
<dbReference type="InterPro" id="IPR001623">
    <property type="entry name" value="DnaJ_domain"/>
</dbReference>